<evidence type="ECO:0000313" key="1">
    <source>
        <dbReference type="EMBL" id="CBH20223.1"/>
    </source>
</evidence>
<evidence type="ECO:0000313" key="2">
    <source>
        <dbReference type="Proteomes" id="UP000007041"/>
    </source>
</evidence>
<name>E3PR08_ACESD</name>
<sequence length="156" mass="18305">MYVTVTGKGKLRVIQFSGSNLEHLYSQNHNFVISYTLKKSSEEFKKLVWEENEWSVKVNPDTGEIFSKEKIVSKELEFKVPISESQIAIECESKKRGRPKKYDKKTVLVNIYLTWSASRVAKYRSDRMRMIDRLKKNMTLTQFKITTKLNLSTNLE</sequence>
<dbReference type="HOGENOM" id="CLU_1683554_0_0_9"/>
<proteinExistence type="predicted"/>
<dbReference type="GeneID" id="35558114"/>
<dbReference type="Proteomes" id="UP000007041">
    <property type="component" value="Chromosome"/>
</dbReference>
<organism evidence="1 2">
    <name type="scientific">Acetoanaerobium sticklandii (strain ATCC 12662 / DSM 519 / JCM 1433 / CCUG 9281 / NCIMB 10654 / HF)</name>
    <name type="common">Clostridium sticklandii</name>
    <dbReference type="NCBI Taxonomy" id="499177"/>
    <lineage>
        <taxon>Bacteria</taxon>
        <taxon>Bacillati</taxon>
        <taxon>Bacillota</taxon>
        <taxon>Clostridia</taxon>
        <taxon>Peptostreptococcales</taxon>
        <taxon>Filifactoraceae</taxon>
        <taxon>Acetoanaerobium</taxon>
    </lineage>
</organism>
<dbReference type="AlphaFoldDB" id="E3PR08"/>
<dbReference type="BioCyc" id="CSTI499177:GJE9-97-MONOMER"/>
<reference evidence="2" key="1">
    <citation type="journal article" date="2010" name="BMC Genomics">
        <title>Clostridium sticklandii, a specialist in amino acid degradation:revisiting its metabolism through its genome sequence.</title>
        <authorList>
            <person name="Fonknechten N."/>
            <person name="Chaussonnerie S."/>
            <person name="Tricot S."/>
            <person name="Lajus A."/>
            <person name="Andreesen J.R."/>
            <person name="Perchat N."/>
            <person name="Pelletier E."/>
            <person name="Gouyvenoux M."/>
            <person name="Barbe V."/>
            <person name="Salanoubat M."/>
            <person name="Le Paslier D."/>
            <person name="Weissenbach J."/>
            <person name="Cohen G.N."/>
            <person name="Kreimeyer A."/>
        </authorList>
    </citation>
    <scope>NUCLEOTIDE SEQUENCE [LARGE SCALE GENOMIC DNA]</scope>
    <source>
        <strain evidence="2">ATCC 12662 / DSM 519 / JCM 1433 / CCUG 9281 / NCIMB 10654 / HF</strain>
    </source>
</reference>
<dbReference type="KEGG" id="cst:CLOST_0093"/>
<dbReference type="eggNOG" id="COG5421">
    <property type="taxonomic scope" value="Bacteria"/>
</dbReference>
<protein>
    <submittedName>
        <fullName evidence="1">Uncharacterized protein</fullName>
    </submittedName>
</protein>
<keyword evidence="2" id="KW-1185">Reference proteome</keyword>
<accession>E3PR08</accession>
<dbReference type="EMBL" id="FP565809">
    <property type="protein sequence ID" value="CBH20223.1"/>
    <property type="molecule type" value="Genomic_DNA"/>
</dbReference>
<dbReference type="RefSeq" id="WP_013360316.1">
    <property type="nucleotide sequence ID" value="NC_014614.1"/>
</dbReference>
<gene>
    <name evidence="1" type="ordered locus">CLOST_0093</name>
</gene>
<dbReference type="STRING" id="1511.CLOST_0093"/>